<dbReference type="OrthoDB" id="10261904at2759"/>
<organism evidence="18 19">
    <name type="scientific">Trypanosoma theileri</name>
    <dbReference type="NCBI Taxonomy" id="67003"/>
    <lineage>
        <taxon>Eukaryota</taxon>
        <taxon>Discoba</taxon>
        <taxon>Euglenozoa</taxon>
        <taxon>Kinetoplastea</taxon>
        <taxon>Metakinetoplastina</taxon>
        <taxon>Trypanosomatida</taxon>
        <taxon>Trypanosomatidae</taxon>
        <taxon>Trypanosoma</taxon>
    </lineage>
</organism>
<keyword evidence="3 13" id="KW-0378">Hydrolase</keyword>
<feature type="domain" description="Helicase C-terminal" evidence="16">
    <location>
        <begin position="243"/>
        <end position="407"/>
    </location>
</feature>
<comment type="function">
    <text evidence="9">ATP-dependent RNA helicase which is a subunit of the eIF4F complex involved in cap recognition and is required for mRNA binding to ribosome. In the current model of translation initiation, eIF4A unwinds RNA secondary structures in the 5'-UTR of mRNAs which is necessary to allow efficient binding of the small ribosomal subunit, and subsequent scanning for the initiator codon.</text>
</comment>
<dbReference type="PROSITE" id="PS51192">
    <property type="entry name" value="HELICASE_ATP_BIND_1"/>
    <property type="match status" value="1"/>
</dbReference>
<feature type="compositionally biased region" description="Polar residues" evidence="14">
    <location>
        <begin position="469"/>
        <end position="478"/>
    </location>
</feature>
<dbReference type="CDD" id="cd18787">
    <property type="entry name" value="SF2_C_DEAD"/>
    <property type="match status" value="1"/>
</dbReference>
<keyword evidence="5 13" id="KW-0067">ATP-binding</keyword>
<keyword evidence="19" id="KW-1185">Reference proteome</keyword>
<evidence type="ECO:0000259" key="15">
    <source>
        <dbReference type="PROSITE" id="PS51192"/>
    </source>
</evidence>
<keyword evidence="4 13" id="KW-0347">Helicase</keyword>
<dbReference type="InterPro" id="IPR014001">
    <property type="entry name" value="Helicase_ATP-bd"/>
</dbReference>
<dbReference type="SMART" id="SM00487">
    <property type="entry name" value="DEXDc"/>
    <property type="match status" value="1"/>
</dbReference>
<feature type="short sequence motif" description="Q motif" evidence="12">
    <location>
        <begin position="2"/>
        <end position="30"/>
    </location>
</feature>
<evidence type="ECO:0000256" key="11">
    <source>
        <dbReference type="ARBA" id="ARBA00030297"/>
    </source>
</evidence>
<gene>
    <name evidence="18" type="ORF">TM35_000082340</name>
</gene>
<dbReference type="VEuPathDB" id="TriTrypDB:TM35_000082340"/>
<dbReference type="PROSITE" id="PS51194">
    <property type="entry name" value="HELICASE_CTER"/>
    <property type="match status" value="1"/>
</dbReference>
<evidence type="ECO:0000256" key="1">
    <source>
        <dbReference type="ARBA" id="ARBA00022540"/>
    </source>
</evidence>
<feature type="domain" description="DEAD-box RNA helicase Q" evidence="17">
    <location>
        <begin position="2"/>
        <end position="30"/>
    </location>
</feature>
<dbReference type="Gene3D" id="3.40.50.300">
    <property type="entry name" value="P-loop containing nucleotide triphosphate hydrolases"/>
    <property type="match status" value="2"/>
</dbReference>
<evidence type="ECO:0000259" key="16">
    <source>
        <dbReference type="PROSITE" id="PS51194"/>
    </source>
</evidence>
<dbReference type="SMART" id="SM00490">
    <property type="entry name" value="HELICc"/>
    <property type="match status" value="1"/>
</dbReference>
<proteinExistence type="inferred from homology"/>
<dbReference type="PROSITE" id="PS51195">
    <property type="entry name" value="Q_MOTIF"/>
    <property type="match status" value="1"/>
</dbReference>
<keyword evidence="1" id="KW-0396">Initiation factor</keyword>
<dbReference type="InterPro" id="IPR000629">
    <property type="entry name" value="RNA-helicase_DEAD-box_CS"/>
</dbReference>
<feature type="region of interest" description="Disordered" evidence="14">
    <location>
        <begin position="441"/>
        <end position="502"/>
    </location>
</feature>
<reference evidence="18 19" key="1">
    <citation type="submission" date="2017-03" db="EMBL/GenBank/DDBJ databases">
        <title>An alternative strategy for trypanosome survival in the mammalian bloodstream revealed through genome and transcriptome analysis of the ubiquitous bovine parasite Trypanosoma (Megatrypanum) theileri.</title>
        <authorList>
            <person name="Kelly S."/>
            <person name="Ivens A."/>
            <person name="Mott A."/>
            <person name="O'Neill E."/>
            <person name="Emms D."/>
            <person name="Macleod O."/>
            <person name="Voorheis P."/>
            <person name="Matthews J."/>
            <person name="Matthews K."/>
            <person name="Carrington M."/>
        </authorList>
    </citation>
    <scope>NUCLEOTIDE SEQUENCE [LARGE SCALE GENOMIC DNA]</scope>
    <source>
        <strain evidence="18">Edinburgh</strain>
    </source>
</reference>
<dbReference type="InterPro" id="IPR027417">
    <property type="entry name" value="P-loop_NTPase"/>
</dbReference>
<sequence>MSEFEQLGVHQWLSKQCAYMALHRPTPIQSFCIPAILSGKCVVGGAATGSGKTAAFAIPLLQILAEDLYGVFALVLTPSRELAYQIVDQFMALGAPLHIRTALIIGGVHHDSQLEALGGRPHVVVATPGRLKFILATFPEARRAFTHLRFLVLDEADRLTSDDLEPDVAEVVERLPPASAARRTLLFTATLEPRLTHVEEDGWLPRLGITDAEQQLKVFATNTVMLTEGEMGNTVVSHRVADSLQQKYIFIPDMVKMAYLVAALRSAGPEQTTIVFTNSCMRCEVVRLTLQLLGFPVCSLNSIISQKHRVDNLATFKLGIARILVATDIASRGLDIPAVGLVLHYDLPKQTPIYLHRVGRTARAGREGLSVAFVTEYDVQLVRRLEKRLSCTLSLWKSKGVNEKGVLKLLDEVSAAKVQAKLQVEEQFGRRVETLKAHAAAKKAQSYGDQEPHDVASRTKKMSSEHETTITSSASSLKENTEGIRPTKGKGKSTKKRTRSCA</sequence>
<evidence type="ECO:0000256" key="4">
    <source>
        <dbReference type="ARBA" id="ARBA00022806"/>
    </source>
</evidence>
<dbReference type="RefSeq" id="XP_028884502.1">
    <property type="nucleotide sequence ID" value="XM_029024099.1"/>
</dbReference>
<dbReference type="SUPFAM" id="SSF52540">
    <property type="entry name" value="P-loop containing nucleoside triphosphate hydrolases"/>
    <property type="match status" value="1"/>
</dbReference>
<evidence type="ECO:0000256" key="3">
    <source>
        <dbReference type="ARBA" id="ARBA00022801"/>
    </source>
</evidence>
<feature type="compositionally biased region" description="Basic residues" evidence="14">
    <location>
        <begin position="487"/>
        <end position="502"/>
    </location>
</feature>
<comment type="similarity">
    <text evidence="7">Belongs to the DEAD box helicase family. eIF4A subfamily.</text>
</comment>
<feature type="domain" description="Helicase ATP-binding" evidence="15">
    <location>
        <begin position="33"/>
        <end position="209"/>
    </location>
</feature>
<dbReference type="STRING" id="67003.A0A1X0P0F9"/>
<evidence type="ECO:0000259" key="17">
    <source>
        <dbReference type="PROSITE" id="PS51195"/>
    </source>
</evidence>
<dbReference type="GO" id="GO:0003676">
    <property type="term" value="F:nucleic acid binding"/>
    <property type="evidence" value="ECO:0007669"/>
    <property type="project" value="InterPro"/>
</dbReference>
<evidence type="ECO:0000313" key="19">
    <source>
        <dbReference type="Proteomes" id="UP000192257"/>
    </source>
</evidence>
<dbReference type="GO" id="GO:0003724">
    <property type="term" value="F:RNA helicase activity"/>
    <property type="evidence" value="ECO:0007669"/>
    <property type="project" value="InterPro"/>
</dbReference>
<dbReference type="AlphaFoldDB" id="A0A1X0P0F9"/>
<dbReference type="GO" id="GO:0005524">
    <property type="term" value="F:ATP binding"/>
    <property type="evidence" value="ECO:0007669"/>
    <property type="project" value="UniProtKB-KW"/>
</dbReference>
<dbReference type="Proteomes" id="UP000192257">
    <property type="component" value="Unassembled WGS sequence"/>
</dbReference>
<dbReference type="Pfam" id="PF00270">
    <property type="entry name" value="DEAD"/>
    <property type="match status" value="1"/>
</dbReference>
<dbReference type="InterPro" id="IPR011545">
    <property type="entry name" value="DEAD/DEAH_box_helicase_dom"/>
</dbReference>
<evidence type="ECO:0000313" key="18">
    <source>
        <dbReference type="EMBL" id="ORC90436.1"/>
    </source>
</evidence>
<evidence type="ECO:0000256" key="2">
    <source>
        <dbReference type="ARBA" id="ARBA00022741"/>
    </source>
</evidence>
<dbReference type="PANTHER" id="PTHR47959:SF24">
    <property type="entry name" value="ATP-DEPENDENT RNA HELICASE"/>
    <property type="match status" value="1"/>
</dbReference>
<evidence type="ECO:0000256" key="7">
    <source>
        <dbReference type="ARBA" id="ARBA00024352"/>
    </source>
</evidence>
<dbReference type="GO" id="GO:0005829">
    <property type="term" value="C:cytosol"/>
    <property type="evidence" value="ECO:0007669"/>
    <property type="project" value="TreeGrafter"/>
</dbReference>
<evidence type="ECO:0000256" key="6">
    <source>
        <dbReference type="ARBA" id="ARBA00022917"/>
    </source>
</evidence>
<dbReference type="GO" id="GO:0003743">
    <property type="term" value="F:translation initiation factor activity"/>
    <property type="evidence" value="ECO:0007669"/>
    <property type="project" value="UniProtKB-KW"/>
</dbReference>
<evidence type="ECO:0000256" key="10">
    <source>
        <dbReference type="ARBA" id="ARBA00025917"/>
    </source>
</evidence>
<evidence type="ECO:0000256" key="5">
    <source>
        <dbReference type="ARBA" id="ARBA00022840"/>
    </source>
</evidence>
<evidence type="ECO:0000256" key="9">
    <source>
        <dbReference type="ARBA" id="ARBA00024769"/>
    </source>
</evidence>
<dbReference type="PROSITE" id="PS00039">
    <property type="entry name" value="DEAD_ATP_HELICASE"/>
    <property type="match status" value="1"/>
</dbReference>
<feature type="compositionally biased region" description="Basic and acidic residues" evidence="14">
    <location>
        <begin position="450"/>
        <end position="468"/>
    </location>
</feature>
<accession>A0A1X0P0F9</accession>
<dbReference type="Pfam" id="PF00271">
    <property type="entry name" value="Helicase_C"/>
    <property type="match status" value="1"/>
</dbReference>
<dbReference type="InterPro" id="IPR050079">
    <property type="entry name" value="DEAD_box_RNA_helicase"/>
</dbReference>
<evidence type="ECO:0000256" key="14">
    <source>
        <dbReference type="SAM" id="MobiDB-lite"/>
    </source>
</evidence>
<protein>
    <recommendedName>
        <fullName evidence="8">Probable eukaryotic initiation factor 4A</fullName>
    </recommendedName>
    <alternativeName>
        <fullName evidence="11">ATP-dependent RNA helicase eIF4A</fullName>
    </alternativeName>
</protein>
<dbReference type="EMBL" id="NBCO01000008">
    <property type="protein sequence ID" value="ORC90436.1"/>
    <property type="molecule type" value="Genomic_DNA"/>
</dbReference>
<keyword evidence="6" id="KW-0648">Protein biosynthesis</keyword>
<dbReference type="PANTHER" id="PTHR47959">
    <property type="entry name" value="ATP-DEPENDENT RNA HELICASE RHLE-RELATED"/>
    <property type="match status" value="1"/>
</dbReference>
<evidence type="ECO:0000256" key="12">
    <source>
        <dbReference type="PROSITE-ProRule" id="PRU00552"/>
    </source>
</evidence>
<dbReference type="GeneID" id="39983879"/>
<evidence type="ECO:0000256" key="8">
    <source>
        <dbReference type="ARBA" id="ARBA00024417"/>
    </source>
</evidence>
<comment type="subunit">
    <text evidence="10">eIF4F is a multi-subunit complex, the composition of which varies with external and internal environmental conditions. It is composed of at least EIF4A, EIF4E and EIF4G.</text>
</comment>
<dbReference type="InterPro" id="IPR001650">
    <property type="entry name" value="Helicase_C-like"/>
</dbReference>
<evidence type="ECO:0000256" key="13">
    <source>
        <dbReference type="RuleBase" id="RU000492"/>
    </source>
</evidence>
<dbReference type="InterPro" id="IPR014014">
    <property type="entry name" value="RNA_helicase_DEAD_Q_motif"/>
</dbReference>
<keyword evidence="2 13" id="KW-0547">Nucleotide-binding</keyword>
<comment type="caution">
    <text evidence="18">The sequence shown here is derived from an EMBL/GenBank/DDBJ whole genome shotgun (WGS) entry which is preliminary data.</text>
</comment>
<name>A0A1X0P0F9_9TRYP</name>
<dbReference type="GO" id="GO:0016787">
    <property type="term" value="F:hydrolase activity"/>
    <property type="evidence" value="ECO:0007669"/>
    <property type="project" value="UniProtKB-KW"/>
</dbReference>